<dbReference type="SMART" id="SM00214">
    <property type="entry name" value="VWC"/>
    <property type="match status" value="3"/>
</dbReference>
<evidence type="ECO:0000313" key="6">
    <source>
        <dbReference type="EnsemblMetazoa" id="AMIN001834-PA"/>
    </source>
</evidence>
<dbReference type="Gene3D" id="2.10.70.10">
    <property type="entry name" value="Complement Module, domain 1"/>
    <property type="match status" value="1"/>
</dbReference>
<accession>A0A182VUU0</accession>
<proteinExistence type="predicted"/>
<feature type="domain" description="VWFC" evidence="5">
    <location>
        <begin position="260"/>
        <end position="322"/>
    </location>
</feature>
<dbReference type="InterPro" id="IPR052424">
    <property type="entry name" value="Kielin_Chordin-BMP_Reg"/>
</dbReference>
<feature type="region of interest" description="Disordered" evidence="4">
    <location>
        <begin position="1402"/>
        <end position="1428"/>
    </location>
</feature>
<sequence length="1664" mass="183177">MYTIGTMVDMADEENMCHHHNDDDGDLNEFSTVRRISLTMWPSESSCYYNGTHFMEGSIVPTKEPCLMCKCTEKTLICALKVCPEQPIPPPRGCILVHKAGSCCPYLQCSKLNLAVKNNGDRKKLHFLDYYEKAAQERLEKPNSYLRRSDDDEVEDNGACIINGTVYKSGSAMVSSTLCSYCYCINGRQKCVKPKCALTNQKCAPVFVDSACCPIRYDCSGKTPIKNSATELSTESANHVRRINNKHYQRMSERRGYRSNGCISGGHTYPDGEKMKSEDPCEVCYCIRGQRKCTPKKCAPAIKGCTPRVPRGECCAVRYDCKHGEQKPFGRKMEDEEESFDFFSILFGPDPDAPKEEAKNATKTIEVPVTEATPVSTTSEKSFLDLLRAGLDFIDDAGEDELLLSTTSASEGSTFTSTESPPELQTVKVEIIQEPQAIYIEKPDFNFPVRKIPPVPIMFKPLPKIPTLLMNEPNFQNLESDSLLKENPTEVSNSLSETTLKNVPTTDTYEDKTETEEIIITTTATERTTTPSMKKKQTSTTTMEPVTAKTTQSITEPAPTRPSTTTSTTTTTTTTSTTTETPTTTTTTNAPITTTTTTTTAPTTTSTTTVPSTTFTPPTTTVKQTTAIPLTTTVKTASSTTNIPNTEATRKVESSVANETVQLTTTITPLKKEVISTSTSPSLEADSFKTTTTIPSTSVSTSPTSTKTTTEYIRSTTTPQPSSTKKLRVSEKIVQTTPQPIVSSTPIDVVIKIDQLVDKQTVETILNSLNAKIEKVAKVTATEPITTTTIAIKRPNNKFVGFEPEKIPSTILSKLTTTTTESIDTTALMNDVTTSVASEGELTSTVAPDVTTTMRETTDRLTEPISTSTQRISESEESTLLTSTVPPETSTVQDDGSAEASTEMTDTTVNSYTETTHEELRTEPLIVESNDTLTTTETITSITPTKSTATVVTRPPNPLKENNLLSVLLSGLSNIFDATKNDSGKQAQKNRTEYRPISPKPIPISGFHKVSNIPSILESDIGLDYDEPTLPPSLPNLKIIPFLPADAVKKNEPPKPAKIVPPTYTYFKNHPNNYPIVNDPYETPSAYGLSNEHEILHPGLTYKAPGKPIAEYEYSYDPAINYPALTESYDVDAKNGYYNTKVIRDKYDTVDEMDYDYDTDTIHKYSEHPQKQDLFKNELKKFIPTKYEVPQEGTYVPVYDKYGVGYPEKNVYYTNHKEIAYGGAKLDKIQSSTDNPLFRIDGTDMSGFSPPTKTEGGFVPKEPIKDEFYYESYATTPFPIELTDEHHAKLPYNATPTSSYGVTPSNPFIDVIRTEPAPPLMSLIEDKEKLLSTLQSKNTSLEDLIGDPSDGSEEFEKQIISITTDSNYLSSASEEHVPTQRTTPSKPNFTGFELKFPVSVHHSEEPVSEATKPADNAGAEHEPEPSGMFSLENMLNYLLREEDPVNENKLRNSTASGNAGSLGDGIPPFKTLPSRLTAVYDPTVGLEASLGDVKPPSDEELHDGTVTLKVESAKNDTKTLYRPSLLDLPFLNPGFHTKPINQPESDPESQNELDRYGYGGTPEHRADQYQVIAGGTPGVGADSYVVNPVDINKLKQHHSEGTAEITMKSKVKDTVGILKLAGCNIYGRMYRVGRIISELSGPCLECKCTEVGVHCTPLDCRRRR</sequence>
<evidence type="ECO:0000256" key="1">
    <source>
        <dbReference type="ARBA" id="ARBA00004613"/>
    </source>
</evidence>
<evidence type="ECO:0000256" key="4">
    <source>
        <dbReference type="SAM" id="MobiDB-lite"/>
    </source>
</evidence>
<keyword evidence="3" id="KW-0732">Signal</keyword>
<reference evidence="6" key="2">
    <citation type="submission" date="2020-05" db="UniProtKB">
        <authorList>
            <consortium name="EnsemblMetazoa"/>
        </authorList>
    </citation>
    <scope>IDENTIFICATION</scope>
    <source>
        <strain evidence="6">MINIMUS1</strain>
    </source>
</reference>
<feature type="compositionally biased region" description="Polar residues" evidence="4">
    <location>
        <begin position="885"/>
        <end position="907"/>
    </location>
</feature>
<name>A0A182VUU0_9DIPT</name>
<organism evidence="6 7">
    <name type="scientific">Anopheles minimus</name>
    <dbReference type="NCBI Taxonomy" id="112268"/>
    <lineage>
        <taxon>Eukaryota</taxon>
        <taxon>Metazoa</taxon>
        <taxon>Ecdysozoa</taxon>
        <taxon>Arthropoda</taxon>
        <taxon>Hexapoda</taxon>
        <taxon>Insecta</taxon>
        <taxon>Pterygota</taxon>
        <taxon>Neoptera</taxon>
        <taxon>Endopterygota</taxon>
        <taxon>Diptera</taxon>
        <taxon>Nematocera</taxon>
        <taxon>Culicoidea</taxon>
        <taxon>Culicidae</taxon>
        <taxon>Anophelinae</taxon>
        <taxon>Anopheles</taxon>
    </lineage>
</organism>
<feature type="region of interest" description="Disordered" evidence="4">
    <location>
        <begin position="1533"/>
        <end position="1560"/>
    </location>
</feature>
<evidence type="ECO:0000256" key="2">
    <source>
        <dbReference type="ARBA" id="ARBA00022525"/>
    </source>
</evidence>
<dbReference type="SUPFAM" id="SSF57603">
    <property type="entry name" value="FnI-like domain"/>
    <property type="match status" value="3"/>
</dbReference>
<feature type="region of interest" description="Disordered" evidence="4">
    <location>
        <begin position="525"/>
        <end position="621"/>
    </location>
</feature>
<feature type="domain" description="VWFC" evidence="5">
    <location>
        <begin position="45"/>
        <end position="110"/>
    </location>
</feature>
<dbReference type="STRING" id="112268.A0A182VUU0"/>
<dbReference type="EnsemblMetazoa" id="AMIN001834-RA">
    <property type="protein sequence ID" value="AMIN001834-PA"/>
    <property type="gene ID" value="AMIN001834"/>
</dbReference>
<feature type="compositionally biased region" description="Low complexity" evidence="4">
    <location>
        <begin position="555"/>
        <end position="621"/>
    </location>
</feature>
<dbReference type="PANTHER" id="PTHR46698:SF3">
    <property type="entry name" value="TENECTIN ISOFORM 1-RELATED"/>
    <property type="match status" value="1"/>
</dbReference>
<feature type="region of interest" description="Disordered" evidence="4">
    <location>
        <begin position="693"/>
        <end position="724"/>
    </location>
</feature>
<evidence type="ECO:0000313" key="7">
    <source>
        <dbReference type="Proteomes" id="UP000075920"/>
    </source>
</evidence>
<evidence type="ECO:0000259" key="5">
    <source>
        <dbReference type="PROSITE" id="PS50184"/>
    </source>
</evidence>
<dbReference type="PROSITE" id="PS50184">
    <property type="entry name" value="VWFC_2"/>
    <property type="match status" value="2"/>
</dbReference>
<keyword evidence="7" id="KW-1185">Reference proteome</keyword>
<dbReference type="PANTHER" id="PTHR46698">
    <property type="entry name" value="CROSSVEINLESS 2"/>
    <property type="match status" value="1"/>
</dbReference>
<dbReference type="Proteomes" id="UP000075920">
    <property type="component" value="Unassembled WGS sequence"/>
</dbReference>
<keyword evidence="2" id="KW-0964">Secreted</keyword>
<dbReference type="VEuPathDB" id="VectorBase:AMIN001834"/>
<evidence type="ECO:0000256" key="3">
    <source>
        <dbReference type="ARBA" id="ARBA00022729"/>
    </source>
</evidence>
<comment type="subcellular location">
    <subcellularLocation>
        <location evidence="1">Secreted</location>
    </subcellularLocation>
</comment>
<feature type="region of interest" description="Disordered" evidence="4">
    <location>
        <begin position="854"/>
        <end position="907"/>
    </location>
</feature>
<protein>
    <recommendedName>
        <fullName evidence="5">VWFC domain-containing protein</fullName>
    </recommendedName>
</protein>
<dbReference type="InterPro" id="IPR001007">
    <property type="entry name" value="VWF_dom"/>
</dbReference>
<reference evidence="7" key="1">
    <citation type="submission" date="2013-03" db="EMBL/GenBank/DDBJ databases">
        <title>The Genome Sequence of Anopheles minimus MINIMUS1.</title>
        <authorList>
            <consortium name="The Broad Institute Genomics Platform"/>
            <person name="Neafsey D.E."/>
            <person name="Walton C."/>
            <person name="Walker B."/>
            <person name="Young S.K."/>
            <person name="Zeng Q."/>
            <person name="Gargeya S."/>
            <person name="Fitzgerald M."/>
            <person name="Haas B."/>
            <person name="Abouelleil A."/>
            <person name="Allen A.W."/>
            <person name="Alvarado L."/>
            <person name="Arachchi H.M."/>
            <person name="Berlin A.M."/>
            <person name="Chapman S.B."/>
            <person name="Gainer-Dewar J."/>
            <person name="Goldberg J."/>
            <person name="Griggs A."/>
            <person name="Gujja S."/>
            <person name="Hansen M."/>
            <person name="Howarth C."/>
            <person name="Imamovic A."/>
            <person name="Ireland A."/>
            <person name="Larimer J."/>
            <person name="McCowan C."/>
            <person name="Murphy C."/>
            <person name="Pearson M."/>
            <person name="Poon T.W."/>
            <person name="Priest M."/>
            <person name="Roberts A."/>
            <person name="Saif S."/>
            <person name="Shea T."/>
            <person name="Sisk P."/>
            <person name="Sykes S."/>
            <person name="Wortman J."/>
            <person name="Nusbaum C."/>
            <person name="Birren B."/>
        </authorList>
    </citation>
    <scope>NUCLEOTIDE SEQUENCE [LARGE SCALE GENOMIC DNA]</scope>
    <source>
        <strain evidence="7">MINIMUS1</strain>
    </source>
</reference>
<dbReference type="GO" id="GO:0005576">
    <property type="term" value="C:extracellular region"/>
    <property type="evidence" value="ECO:0007669"/>
    <property type="project" value="UniProtKB-SubCell"/>
</dbReference>
<feature type="region of interest" description="Disordered" evidence="4">
    <location>
        <begin position="980"/>
        <end position="1000"/>
    </location>
</feature>
<feature type="compositionally biased region" description="Low complexity" evidence="4">
    <location>
        <begin position="525"/>
        <end position="543"/>
    </location>
</feature>